<accession>A0A3D8K1K8</accession>
<dbReference type="RefSeq" id="WP_115533590.1">
    <property type="nucleotide sequence ID" value="NZ_QRGA01000006.1"/>
</dbReference>
<evidence type="ECO:0000313" key="2">
    <source>
        <dbReference type="Proteomes" id="UP000256838"/>
    </source>
</evidence>
<name>A0A3D8K1K8_9BURK</name>
<proteinExistence type="predicted"/>
<dbReference type="PANTHER" id="PTHR35866">
    <property type="entry name" value="PUTATIVE-RELATED"/>
    <property type="match status" value="1"/>
</dbReference>
<dbReference type="InterPro" id="IPR005358">
    <property type="entry name" value="Puta_zinc/iron-chelating_dom"/>
</dbReference>
<organism evidence="1 2">
    <name type="scientific">Trinickia dinghuensis</name>
    <dbReference type="NCBI Taxonomy" id="2291023"/>
    <lineage>
        <taxon>Bacteria</taxon>
        <taxon>Pseudomonadati</taxon>
        <taxon>Pseudomonadota</taxon>
        <taxon>Betaproteobacteria</taxon>
        <taxon>Burkholderiales</taxon>
        <taxon>Burkholderiaceae</taxon>
        <taxon>Trinickia</taxon>
    </lineage>
</organism>
<dbReference type="Pfam" id="PF03692">
    <property type="entry name" value="CxxCxxCC"/>
    <property type="match status" value="1"/>
</dbReference>
<sequence>MNEADVDFACTICSKCCRDLRLPLTVDEAVDWLSRGGSVQLLCEAVPWLADPPPENLWAAHKLRRSFAGRSGDLPVRVVVILAATFTGPCPNLQPDNRCGIYEERPLVCRIYPAEINPFVEFDSRNKLCPPDAWATGSPALFRGGRLVDARTVELIERSREADANEAPVKAELCRVLGIDRAAIANEGFAVHSPNGGVLLEALRSVRAQASKDGPSARPSGASGEWRLVSNRRASVDALAAVGAVSELAGDHAHASFEYLGLSDPTA</sequence>
<dbReference type="Proteomes" id="UP000256838">
    <property type="component" value="Unassembled WGS sequence"/>
</dbReference>
<dbReference type="AlphaFoldDB" id="A0A3D8K1K8"/>
<reference evidence="1 2" key="1">
    <citation type="submission" date="2018-08" db="EMBL/GenBank/DDBJ databases">
        <title>Paraburkholderia sp. DHOM06 isolated from forest soil.</title>
        <authorList>
            <person name="Gao Z.-H."/>
            <person name="Qiu L.-H."/>
        </authorList>
    </citation>
    <scope>NUCLEOTIDE SEQUENCE [LARGE SCALE GENOMIC DNA]</scope>
    <source>
        <strain evidence="1 2">DHOM06</strain>
    </source>
</reference>
<protein>
    <submittedName>
        <fullName evidence="1">YkgJ family cysteine cluster protein</fullName>
    </submittedName>
</protein>
<dbReference type="PANTHER" id="PTHR35866:SF1">
    <property type="entry name" value="YKGJ FAMILY CYSTEINE CLUSTER PROTEIN"/>
    <property type="match status" value="1"/>
</dbReference>
<evidence type="ECO:0000313" key="1">
    <source>
        <dbReference type="EMBL" id="RDU98774.1"/>
    </source>
</evidence>
<dbReference type="EMBL" id="QRGA01000006">
    <property type="protein sequence ID" value="RDU98774.1"/>
    <property type="molecule type" value="Genomic_DNA"/>
</dbReference>
<dbReference type="OrthoDB" id="7500397at2"/>
<gene>
    <name evidence="1" type="ORF">DWV00_10930</name>
</gene>
<comment type="caution">
    <text evidence="1">The sequence shown here is derived from an EMBL/GenBank/DDBJ whole genome shotgun (WGS) entry which is preliminary data.</text>
</comment>
<keyword evidence="2" id="KW-1185">Reference proteome</keyword>